<evidence type="ECO:0000313" key="2">
    <source>
        <dbReference type="Proteomes" id="UP000013526"/>
    </source>
</evidence>
<evidence type="ECO:0000313" key="1">
    <source>
        <dbReference type="EMBL" id="EOD54215.1"/>
    </source>
</evidence>
<keyword evidence="1" id="KW-0378">Hydrolase</keyword>
<dbReference type="PANTHER" id="PTHR43559">
    <property type="entry name" value="HYDROLASE YCAC-RELATED"/>
    <property type="match status" value="1"/>
</dbReference>
<dbReference type="OrthoDB" id="5786063at2"/>
<dbReference type="InterPro" id="IPR053152">
    <property type="entry name" value="Hydrolase_YcaC-like"/>
</dbReference>
<comment type="caution">
    <text evidence="1">The sequence shown here is derived from an EMBL/GenBank/DDBJ whole genome shotgun (WGS) entry which is preliminary data.</text>
</comment>
<proteinExistence type="predicted"/>
<dbReference type="PATRIC" id="fig|1268236.3.peg.3040"/>
<dbReference type="AlphaFoldDB" id="R1GR88"/>
<dbReference type="GO" id="GO:0016787">
    <property type="term" value="F:hydrolase activity"/>
    <property type="evidence" value="ECO:0007669"/>
    <property type="project" value="UniProtKB-KW"/>
</dbReference>
<name>R1GR88_9GAMM</name>
<gene>
    <name evidence="1" type="ORF">G113_15498</name>
</gene>
<protein>
    <submittedName>
        <fullName evidence="1">Isochorismatase hydrolase</fullName>
    </submittedName>
</protein>
<dbReference type="EMBL" id="AQGQ01000125">
    <property type="protein sequence ID" value="EOD54215.1"/>
    <property type="molecule type" value="Genomic_DNA"/>
</dbReference>
<keyword evidence="2" id="KW-1185">Reference proteome</keyword>
<reference evidence="1 2" key="1">
    <citation type="journal article" date="2013" name="Genome Announc.">
        <title>Draft Genome Sequence of Aeromonas molluscorum Strain 848TT, Isolated from Bivalve Molluscs.</title>
        <authorList>
            <person name="Spataro N."/>
            <person name="Farfan M."/>
            <person name="Albarral V."/>
            <person name="Sanglas A."/>
            <person name="Loren J.G."/>
            <person name="Fuste M.C."/>
            <person name="Bosch E."/>
        </authorList>
    </citation>
    <scope>NUCLEOTIDE SEQUENCE [LARGE SCALE GENOMIC DNA]</scope>
    <source>
        <strain evidence="1 2">848</strain>
    </source>
</reference>
<dbReference type="SUPFAM" id="SSF52499">
    <property type="entry name" value="Isochorismatase-like hydrolases"/>
    <property type="match status" value="1"/>
</dbReference>
<dbReference type="Proteomes" id="UP000013526">
    <property type="component" value="Unassembled WGS sequence"/>
</dbReference>
<dbReference type="InterPro" id="IPR036380">
    <property type="entry name" value="Isochorismatase-like_sf"/>
</dbReference>
<accession>R1GR88</accession>
<organism evidence="1 2">
    <name type="scientific">Aeromonas molluscorum 848</name>
    <dbReference type="NCBI Taxonomy" id="1268236"/>
    <lineage>
        <taxon>Bacteria</taxon>
        <taxon>Pseudomonadati</taxon>
        <taxon>Pseudomonadota</taxon>
        <taxon>Gammaproteobacteria</taxon>
        <taxon>Aeromonadales</taxon>
        <taxon>Aeromonadaceae</taxon>
        <taxon>Aeromonas</taxon>
    </lineage>
</organism>
<dbReference type="RefSeq" id="WP_005905889.1">
    <property type="nucleotide sequence ID" value="NZ_AQGQ01000125.1"/>
</dbReference>
<dbReference type="PANTHER" id="PTHR43559:SF2">
    <property type="entry name" value="HOMOLOG OF SLSA IN STM"/>
    <property type="match status" value="1"/>
</dbReference>
<sequence>MSNPANFGSARPVLNPDDVAMLLIDHQRGLFQTVGDMPLPKLRLRAAALAKMAQAVTLARVVQAGVVPMDTAAVAAELQATWNRDDAMAWAAIYTSIFPAYQLLIESCGRAQEVVTHHEVLDSRR</sequence>